<keyword evidence="8 16" id="KW-0808">Transferase</keyword>
<comment type="catalytic activity">
    <reaction evidence="1 16">
        <text>S-ubiquitinyl-[E2 ubiquitin-conjugating enzyme]-L-cysteine + [acceptor protein]-L-lysine = [E2 ubiquitin-conjugating enzyme]-L-cysteine + N(6)-ubiquitinyl-[acceptor protein]-L-lysine.</text>
        <dbReference type="EC" id="2.3.2.27"/>
    </reaction>
</comment>
<dbReference type="GO" id="GO:0043023">
    <property type="term" value="F:ribosomal large subunit binding"/>
    <property type="evidence" value="ECO:0007669"/>
    <property type="project" value="TreeGrafter"/>
</dbReference>
<accession>A0A9P8ADR1</accession>
<comment type="function">
    <text evidence="16">E3 ubiquitin-protein ligase. Component of the ribosome quality control complex (RQC), a ribosome-associated complex that mediates ubiquitination and extraction of incompletely synthesized nascent chains for proteasomal degradation.</text>
</comment>
<comment type="pathway">
    <text evidence="3 16">Protein modification; protein ubiquitination.</text>
</comment>
<dbReference type="InterPro" id="IPR039795">
    <property type="entry name" value="LTN1/Rkr1"/>
</dbReference>
<dbReference type="EC" id="2.3.2.27" evidence="5 16"/>
<comment type="subcellular location">
    <subcellularLocation>
        <location evidence="2">Cytoplasm</location>
        <location evidence="2">Cytosol</location>
    </subcellularLocation>
</comment>
<dbReference type="GO" id="GO:0061630">
    <property type="term" value="F:ubiquitin protein ligase activity"/>
    <property type="evidence" value="ECO:0007669"/>
    <property type="project" value="UniProtKB-UniRule"/>
</dbReference>
<dbReference type="Gene3D" id="3.30.40.10">
    <property type="entry name" value="Zinc/RING finger domain, C3HC4 (zinc finger)"/>
    <property type="match status" value="1"/>
</dbReference>
<evidence type="ECO:0000256" key="11">
    <source>
        <dbReference type="ARBA" id="ARBA00022771"/>
    </source>
</evidence>
<comment type="function">
    <text evidence="14">E3 ubiquitin-protein ligase component of the ribosome quality control complex (RQC), a ribosome-associated complex that mediates ubiquitination and extraction of incompletely synthesized nascent chains for proteasomal degradation. Mediates ubiquitination of proteins derived from mRNAs lacking stop codons (non-stop proteins) and other translation arrest products induced by poly-lysine sequences and tandem rare codons. Ubiquitination leads to CDC48 recruitment for extraction and degradation of the incomplete translation product. May indirectly play a role in chromatin function and transcription.</text>
</comment>
<keyword evidence="13 16" id="KW-0862">Zinc</keyword>
<dbReference type="InterPro" id="IPR054478">
    <property type="entry name" value="LTN1_UBC"/>
</dbReference>
<feature type="chain" id="PRO_5040487129" description="E3 ubiquitin-protein ligase listerin" evidence="17">
    <location>
        <begin position="21"/>
        <end position="1454"/>
    </location>
</feature>
<evidence type="ECO:0000259" key="18">
    <source>
        <dbReference type="PROSITE" id="PS50089"/>
    </source>
</evidence>
<evidence type="ECO:0000313" key="20">
    <source>
        <dbReference type="Proteomes" id="UP001049176"/>
    </source>
</evidence>
<keyword evidence="7" id="KW-0963">Cytoplasm</keyword>
<keyword evidence="9 16" id="KW-0479">Metal-binding</keyword>
<dbReference type="PROSITE" id="PS51257">
    <property type="entry name" value="PROKAR_LIPOPROTEIN"/>
    <property type="match status" value="1"/>
</dbReference>
<evidence type="ECO:0000256" key="16">
    <source>
        <dbReference type="RuleBase" id="RU367090"/>
    </source>
</evidence>
<dbReference type="SUPFAM" id="SSF48371">
    <property type="entry name" value="ARM repeat"/>
    <property type="match status" value="1"/>
</dbReference>
<evidence type="ECO:0000256" key="5">
    <source>
        <dbReference type="ARBA" id="ARBA00012483"/>
    </source>
</evidence>
<dbReference type="InterPro" id="IPR013083">
    <property type="entry name" value="Znf_RING/FYVE/PHD"/>
</dbReference>
<feature type="signal peptide" evidence="17">
    <location>
        <begin position="1"/>
        <end position="20"/>
    </location>
</feature>
<evidence type="ECO:0000313" key="19">
    <source>
        <dbReference type="EMBL" id="KAG7097872.1"/>
    </source>
</evidence>
<evidence type="ECO:0000256" key="10">
    <source>
        <dbReference type="ARBA" id="ARBA00022737"/>
    </source>
</evidence>
<dbReference type="InterPro" id="IPR016024">
    <property type="entry name" value="ARM-type_fold"/>
</dbReference>
<dbReference type="InterPro" id="IPR001841">
    <property type="entry name" value="Znf_RING"/>
</dbReference>
<dbReference type="GeneID" id="66074260"/>
<dbReference type="InterPro" id="IPR054477">
    <property type="entry name" value="LTN1_E3_ligase_6th"/>
</dbReference>
<evidence type="ECO:0000256" key="4">
    <source>
        <dbReference type="ARBA" id="ARBA00007997"/>
    </source>
</evidence>
<protein>
    <recommendedName>
        <fullName evidence="6 16">E3 ubiquitin-protein ligase listerin</fullName>
        <ecNumber evidence="5 16">2.3.2.27</ecNumber>
    </recommendedName>
    <alternativeName>
        <fullName evidence="16">RING-type E3 ubiquitin transferase listerin</fullName>
    </alternativeName>
</protein>
<dbReference type="Proteomes" id="UP001049176">
    <property type="component" value="Chromosome 2"/>
</dbReference>
<dbReference type="SMART" id="SM01197">
    <property type="entry name" value="FANCL_C"/>
    <property type="match status" value="1"/>
</dbReference>
<dbReference type="EMBL" id="CM032182">
    <property type="protein sequence ID" value="KAG7097872.1"/>
    <property type="molecule type" value="Genomic_DNA"/>
</dbReference>
<evidence type="ECO:0000256" key="12">
    <source>
        <dbReference type="ARBA" id="ARBA00022786"/>
    </source>
</evidence>
<dbReference type="InterPro" id="IPR039804">
    <property type="entry name" value="RING-CH-C4HC3_LTN1"/>
</dbReference>
<sequence length="1454" mass="163036">MVVRSVSAIFVTTLFTLLSCQDNHSTISSFTSFFDSPALWSSLYPAERCSFWDGGSFGFGQPNVRKSGWILLQALLRALKGLADHQKTLLSTLGTAVLRSAWIERDRTVQQNMWQPLLLFLKEFPQSWKIEVESESDDEDEEENKPSRQLRSSLAYAEFLQFLQSGCGGSPIQGYPTVVIILSTIPSETLASPTHSLDEFFTSFWAAIDGRALSSLERSAACAQFLSAFLECLVFLVKRSWRDKERTDGNVQSLFPHASSPTEVDGSVKVMVKKQLERVWTELESFALKVEEKVASEQLCRTLEHLGKIDAALWQSSWEALSDFIRHSFMKAPTLVCSVVAALLNAEGKLREAGHELLHKIVGQALHQYQATLAAVQEPEMQQKAKPLTKFFVSAFEFLGEELRKDSVLCENMDQLATRNAYTLLFASEVKHSFLLAYLSSNLVAEEKRQRCWQHLLAEISLYPDALVLNLSRTLDALDADDRLHNLRPKADELDSLVGRFLIEALGDSFGHVPLIRRILKNPRPLLSDSCRLELSQSLASSFSLLLDNALHEEDVLISSFDVVLDLLAIVLQNERGNGSLAPTVLPEVFVFAHLLSKFHDPSPALSTARRIWEEWKKETDGGNEAVNGQIVERLRIILADVDSRSLPEHIIQASRSLPSVDPLLGLLPSEADLNRMLDSLASDPIHHSLAVLEPLIPPPSMFLEESFSPPSFDSHGHSHYARLVTALISIIVEDRQTAKQNVWILRHLFAFSIYAEDLINFPAGRSPLFSKTAIDFELGDLVSKVHQITTYILFTSGNETKDALEVLTGKSKVETAGLTKFIVDMIKVSQATETIRDFRVLCRVLHHVFDDVERNEAEQWAAFARSIERTAPNTSIAIMSLINAFGSEPPRLERYRNELAALLTGVRASNVDTEGLMILRKLAAVAPPVDSDVVFLPQHRAVNVIKTFQQWVTSDDDDVGEDVECAMTLVFGHLTPILQHVAGNHWAFIFDVVENNLENSEMSNASTLVTLARTLNLITLIQDLASTNKALRVEWRERESSILTAVRDFAASQLDSQAPSAPASACRELILSIVQNLPSNLVDHESLPKMCHLLSDPSLDVQKMAYKLLQQVAKKRTEHFVVEAGVDTEDKFKAELPHELLVALQQQNSDFNLSETDQEQNMFGYLLGWMLLFDLFIDTSMKVRSGYIEHLRNLEIIPTCFIPTIFALLDLDSGGAIKAFKLDVWEVEEYHVAYYEPGEPFSLPVLAAHLYYRALLTVPSIFYSWVLDCKDAQLSSAIEQYTSTHFSPAIINTELDHVKGAADLAGDENLSIKVANSVNEVAATYLVDEHQLEIKIRIPNDWPLHRIEIRDIKMVGVDEKRWRAWILAVQQILWAQNGRIADGLALFKKNVALHFEGQVECAICYSIISVMDGSLPKKPCRTCKNRFHAGCLFKWFNTSHSSSCPLCRSDILH</sequence>
<keyword evidence="10" id="KW-0677">Repeat</keyword>
<evidence type="ECO:0000256" key="14">
    <source>
        <dbReference type="ARBA" id="ARBA00055150"/>
    </source>
</evidence>
<evidence type="ECO:0000256" key="1">
    <source>
        <dbReference type="ARBA" id="ARBA00000900"/>
    </source>
</evidence>
<reference evidence="19" key="1">
    <citation type="journal article" date="2021" name="Genome Biol. Evol.">
        <title>The assembled and annotated genome of the fairy-ring fungus Marasmius oreades.</title>
        <authorList>
            <person name="Hiltunen M."/>
            <person name="Ament-Velasquez S.L."/>
            <person name="Johannesson H."/>
        </authorList>
    </citation>
    <scope>NUCLEOTIDE SEQUENCE</scope>
    <source>
        <strain evidence="19">03SP1</strain>
    </source>
</reference>
<dbReference type="KEGG" id="more:E1B28_005184"/>
<evidence type="ECO:0000256" key="13">
    <source>
        <dbReference type="ARBA" id="ARBA00022833"/>
    </source>
</evidence>
<comment type="similarity">
    <text evidence="4 16">Belongs to the LTN1 family.</text>
</comment>
<evidence type="ECO:0000256" key="6">
    <source>
        <dbReference type="ARBA" id="ARBA00017157"/>
    </source>
</evidence>
<dbReference type="RefSeq" id="XP_043014342.1">
    <property type="nucleotide sequence ID" value="XM_043149734.1"/>
</dbReference>
<evidence type="ECO:0000256" key="15">
    <source>
        <dbReference type="PROSITE-ProRule" id="PRU00175"/>
    </source>
</evidence>
<keyword evidence="11 15" id="KW-0863">Zinc-finger</keyword>
<evidence type="ECO:0000256" key="8">
    <source>
        <dbReference type="ARBA" id="ARBA00022679"/>
    </source>
</evidence>
<dbReference type="PANTHER" id="PTHR12389:SF0">
    <property type="entry name" value="E3 UBIQUITIN-PROTEIN LIGASE LISTERIN"/>
    <property type="match status" value="1"/>
</dbReference>
<dbReference type="SUPFAM" id="SSF57850">
    <property type="entry name" value="RING/U-box"/>
    <property type="match status" value="1"/>
</dbReference>
<organism evidence="19 20">
    <name type="scientific">Marasmius oreades</name>
    <name type="common">fairy-ring Marasmius</name>
    <dbReference type="NCBI Taxonomy" id="181124"/>
    <lineage>
        <taxon>Eukaryota</taxon>
        <taxon>Fungi</taxon>
        <taxon>Dikarya</taxon>
        <taxon>Basidiomycota</taxon>
        <taxon>Agaricomycotina</taxon>
        <taxon>Agaricomycetes</taxon>
        <taxon>Agaricomycetidae</taxon>
        <taxon>Agaricales</taxon>
        <taxon>Marasmiineae</taxon>
        <taxon>Marasmiaceae</taxon>
        <taxon>Marasmius</taxon>
    </lineage>
</organism>
<dbReference type="GO" id="GO:0005829">
    <property type="term" value="C:cytosol"/>
    <property type="evidence" value="ECO:0007669"/>
    <property type="project" value="UniProtKB-SubCell"/>
</dbReference>
<dbReference type="PANTHER" id="PTHR12389">
    <property type="entry name" value="ZINC FINGER PROTEIN 294"/>
    <property type="match status" value="1"/>
</dbReference>
<dbReference type="FunFam" id="3.30.40.10:FF:000038">
    <property type="entry name" value="E3 ubiquitin-protein ligase listerin"/>
    <property type="match status" value="1"/>
</dbReference>
<dbReference type="GO" id="GO:0072344">
    <property type="term" value="P:rescue of stalled ribosome"/>
    <property type="evidence" value="ECO:0007669"/>
    <property type="project" value="UniProtKB-UniRule"/>
</dbReference>
<evidence type="ECO:0000256" key="17">
    <source>
        <dbReference type="SAM" id="SignalP"/>
    </source>
</evidence>
<comment type="caution">
    <text evidence="19">The sequence shown here is derived from an EMBL/GenBank/DDBJ whole genome shotgun (WGS) entry which is preliminary data.</text>
</comment>
<dbReference type="Pfam" id="PF22999">
    <property type="entry name" value="LTN1_E3_ligase_6th"/>
    <property type="match status" value="1"/>
</dbReference>
<dbReference type="GO" id="GO:1990112">
    <property type="term" value="C:RQC complex"/>
    <property type="evidence" value="ECO:0007669"/>
    <property type="project" value="UniProtKB-UniRule"/>
</dbReference>
<dbReference type="CDD" id="cd16491">
    <property type="entry name" value="RING-CH-C4HC3_LTN1"/>
    <property type="match status" value="1"/>
</dbReference>
<evidence type="ECO:0000256" key="2">
    <source>
        <dbReference type="ARBA" id="ARBA00004514"/>
    </source>
</evidence>
<name>A0A9P8ADR1_9AGAR</name>
<keyword evidence="20" id="KW-1185">Reference proteome</keyword>
<dbReference type="Pfam" id="PF23009">
    <property type="entry name" value="UBC_like"/>
    <property type="match status" value="1"/>
</dbReference>
<evidence type="ECO:0000256" key="7">
    <source>
        <dbReference type="ARBA" id="ARBA00022490"/>
    </source>
</evidence>
<comment type="subunit">
    <text evidence="16">Component of the ribosome quality control complex (RQC).</text>
</comment>
<keyword evidence="12 16" id="KW-0833">Ubl conjugation pathway</keyword>
<keyword evidence="17" id="KW-0732">Signal</keyword>
<dbReference type="PROSITE" id="PS50089">
    <property type="entry name" value="ZF_RING_2"/>
    <property type="match status" value="1"/>
</dbReference>
<evidence type="ECO:0000256" key="9">
    <source>
        <dbReference type="ARBA" id="ARBA00022723"/>
    </source>
</evidence>
<dbReference type="GO" id="GO:1990116">
    <property type="term" value="P:ribosome-associated ubiquitin-dependent protein catabolic process"/>
    <property type="evidence" value="ECO:0007669"/>
    <property type="project" value="UniProtKB-UniRule"/>
</dbReference>
<proteinExistence type="inferred from homology"/>
<dbReference type="GO" id="GO:0008270">
    <property type="term" value="F:zinc ion binding"/>
    <property type="evidence" value="ECO:0007669"/>
    <property type="project" value="UniProtKB-KW"/>
</dbReference>
<dbReference type="OrthoDB" id="6108at2759"/>
<gene>
    <name evidence="19" type="ORF">E1B28_005184</name>
</gene>
<evidence type="ECO:0000256" key="3">
    <source>
        <dbReference type="ARBA" id="ARBA00004906"/>
    </source>
</evidence>
<feature type="domain" description="RING-type" evidence="18">
    <location>
        <begin position="1402"/>
        <end position="1449"/>
    </location>
</feature>